<evidence type="ECO:0000313" key="2">
    <source>
        <dbReference type="EMBL" id="CAA7405541.1"/>
    </source>
</evidence>
<dbReference type="AlphaFoldDB" id="A0A7I8JER6"/>
<reference evidence="1" key="1">
    <citation type="submission" date="2019-12" db="EMBL/GenBank/DDBJ databases">
        <authorList>
            <person name="Scholz U."/>
            <person name="Mascher M."/>
            <person name="Fiebig A."/>
        </authorList>
    </citation>
    <scope>NUCLEOTIDE SEQUENCE</scope>
</reference>
<sequence length="231" mass="26687">MIETKAIESKIFLQKIDKLTKDVKILMDNMTACALCSSYEHAEIECPRFEGLMAMNDRVRPSHYNNYNNQNYKRGNGNTYQPLFHPQTNFQSTQRTHPTQNEVTLATNELLKQMLTEMERMKMMMGGQSQQSYTTLDKQKGKIVEAGSSDREAGQFPTQLAINPQTLHFSVNKHYVHEVNSKEVELETLHTISRLRNGKNLPDPYELSEEIEVEIKLKEKSSIDKTQEKVE</sequence>
<dbReference type="EMBL" id="LR746274">
    <property type="protein sequence ID" value="CAA7405541.1"/>
    <property type="molecule type" value="Genomic_DNA"/>
</dbReference>
<proteinExistence type="predicted"/>
<organism evidence="1">
    <name type="scientific">Spirodela intermedia</name>
    <name type="common">Intermediate duckweed</name>
    <dbReference type="NCBI Taxonomy" id="51605"/>
    <lineage>
        <taxon>Eukaryota</taxon>
        <taxon>Viridiplantae</taxon>
        <taxon>Streptophyta</taxon>
        <taxon>Embryophyta</taxon>
        <taxon>Tracheophyta</taxon>
        <taxon>Spermatophyta</taxon>
        <taxon>Magnoliopsida</taxon>
        <taxon>Liliopsida</taxon>
        <taxon>Araceae</taxon>
        <taxon>Lemnoideae</taxon>
        <taxon>Spirodela</taxon>
    </lineage>
</organism>
<dbReference type="Proteomes" id="UP000663760">
    <property type="component" value="Chromosome 11"/>
</dbReference>
<keyword evidence="3" id="KW-1185">Reference proteome</keyword>
<accession>A0A7I8JER6</accession>
<evidence type="ECO:0000313" key="3">
    <source>
        <dbReference type="Proteomes" id="UP000663760"/>
    </source>
</evidence>
<gene>
    <name evidence="1" type="ORF">SI7747_11015052</name>
    <name evidence="2" type="ORF">SI8410_11016219</name>
</gene>
<name>A0A7I8JER6_SPIIN</name>
<evidence type="ECO:0000313" key="1">
    <source>
        <dbReference type="EMBL" id="CAA2629414.1"/>
    </source>
</evidence>
<dbReference type="EMBL" id="LR743598">
    <property type="protein sequence ID" value="CAA2629414.1"/>
    <property type="molecule type" value="Genomic_DNA"/>
</dbReference>
<protein>
    <submittedName>
        <fullName evidence="1">Uncharacterized protein</fullName>
    </submittedName>
</protein>